<dbReference type="AlphaFoldDB" id="A0A8H4VL32"/>
<accession>A0A8H4VL32</accession>
<organism evidence="1 2">
    <name type="scientific">Agrocybe pediades</name>
    <dbReference type="NCBI Taxonomy" id="84607"/>
    <lineage>
        <taxon>Eukaryota</taxon>
        <taxon>Fungi</taxon>
        <taxon>Dikarya</taxon>
        <taxon>Basidiomycota</taxon>
        <taxon>Agaricomycotina</taxon>
        <taxon>Agaricomycetes</taxon>
        <taxon>Agaricomycetidae</taxon>
        <taxon>Agaricales</taxon>
        <taxon>Agaricineae</taxon>
        <taxon>Strophariaceae</taxon>
        <taxon>Agrocybe</taxon>
    </lineage>
</organism>
<gene>
    <name evidence="1" type="ORF">D9613_007540</name>
</gene>
<dbReference type="Proteomes" id="UP000521872">
    <property type="component" value="Unassembled WGS sequence"/>
</dbReference>
<proteinExistence type="predicted"/>
<reference evidence="1 2" key="1">
    <citation type="submission" date="2019-12" db="EMBL/GenBank/DDBJ databases">
        <authorList>
            <person name="Floudas D."/>
            <person name="Bentzer J."/>
            <person name="Ahren D."/>
            <person name="Johansson T."/>
            <person name="Persson P."/>
            <person name="Tunlid A."/>
        </authorList>
    </citation>
    <scope>NUCLEOTIDE SEQUENCE [LARGE SCALE GENOMIC DNA]</scope>
    <source>
        <strain evidence="1 2">CBS 102.39</strain>
    </source>
</reference>
<sequence length="421" mass="47709">MLRRARRPPPRLLHRSLSSSPYDGTFNKLRAFPFRMSPEQAQREMAKWGSIINDGEKFIGSLLAPFVPFVDYQRPLRITPVYFPAWLVNAFIKAEVKHHDVKPTASIIFRNTFIPGAAVPLLSNAPLWPRDLDNREPEPFSEDMMTQYGQEVQCIPFNISPFSILDIAKTSEDPSWSITDGLKVTPQSIEPRLLSVSPILFPVYLAQYKTREREDGSGHDLVTMFIQAHSSDGIVMSELSEEFERIPGGVFEKLVSQSPAAGIAMFGDTTSRVGIGGLSLRPINEARDAICSWLDEYLDSYSDIQKLSSMGYLETDDDPRIRELTLEEQEGLTKYFEITAEIAMVRRIIRSMEETQNAKAVVLTISKGQLPHLEAADKAATTLKTKLKELEEAQKKALPEWWTEWRRSQGLESEVQDDLEE</sequence>
<keyword evidence="2" id="KW-1185">Reference proteome</keyword>
<evidence type="ECO:0000313" key="2">
    <source>
        <dbReference type="Proteomes" id="UP000521872"/>
    </source>
</evidence>
<evidence type="ECO:0000313" key="1">
    <source>
        <dbReference type="EMBL" id="KAF4613557.1"/>
    </source>
</evidence>
<comment type="caution">
    <text evidence="1">The sequence shown here is derived from an EMBL/GenBank/DDBJ whole genome shotgun (WGS) entry which is preliminary data.</text>
</comment>
<protein>
    <submittedName>
        <fullName evidence="1">Uncharacterized protein</fullName>
    </submittedName>
</protein>
<dbReference type="EMBL" id="JAACJL010000045">
    <property type="protein sequence ID" value="KAF4613557.1"/>
    <property type="molecule type" value="Genomic_DNA"/>
</dbReference>
<name>A0A8H4VL32_9AGAR</name>